<keyword evidence="3" id="KW-0813">Transport</keyword>
<evidence type="ECO:0000256" key="2">
    <source>
        <dbReference type="ARBA" id="ARBA00008520"/>
    </source>
</evidence>
<dbReference type="RefSeq" id="WP_159750554.1">
    <property type="nucleotide sequence ID" value="NZ_CASSPE010000515.1"/>
</dbReference>
<dbReference type="AlphaFoldDB" id="A0A7X3SIB3"/>
<keyword evidence="8" id="KW-1185">Reference proteome</keyword>
<evidence type="ECO:0000256" key="5">
    <source>
        <dbReference type="SAM" id="MobiDB-lite"/>
    </source>
</evidence>
<dbReference type="EMBL" id="WUQX01000001">
    <property type="protein sequence ID" value="MXP75252.1"/>
    <property type="molecule type" value="Genomic_DNA"/>
</dbReference>
<feature type="signal peptide" evidence="6">
    <location>
        <begin position="1"/>
        <end position="19"/>
    </location>
</feature>
<dbReference type="InterPro" id="IPR006059">
    <property type="entry name" value="SBP"/>
</dbReference>
<name>A0A7X3SIB3_9FIRM</name>
<dbReference type="Pfam" id="PF13416">
    <property type="entry name" value="SBP_bac_8"/>
    <property type="match status" value="1"/>
</dbReference>
<dbReference type="InterPro" id="IPR050490">
    <property type="entry name" value="Bact_solute-bd_prot1"/>
</dbReference>
<dbReference type="Proteomes" id="UP000460412">
    <property type="component" value="Unassembled WGS sequence"/>
</dbReference>
<evidence type="ECO:0000256" key="3">
    <source>
        <dbReference type="ARBA" id="ARBA00022448"/>
    </source>
</evidence>
<evidence type="ECO:0000256" key="4">
    <source>
        <dbReference type="ARBA" id="ARBA00022729"/>
    </source>
</evidence>
<feature type="region of interest" description="Disordered" evidence="5">
    <location>
        <begin position="23"/>
        <end position="43"/>
    </location>
</feature>
<evidence type="ECO:0000313" key="7">
    <source>
        <dbReference type="EMBL" id="MXP75252.1"/>
    </source>
</evidence>
<proteinExistence type="inferred from homology"/>
<evidence type="ECO:0000256" key="6">
    <source>
        <dbReference type="SAM" id="SignalP"/>
    </source>
</evidence>
<protein>
    <submittedName>
        <fullName evidence="7">Extracellular solute-binding protein</fullName>
    </submittedName>
</protein>
<keyword evidence="4 6" id="KW-0732">Signal</keyword>
<evidence type="ECO:0000256" key="1">
    <source>
        <dbReference type="ARBA" id="ARBA00004196"/>
    </source>
</evidence>
<gene>
    <name evidence="7" type="ORF">GN277_07610</name>
</gene>
<comment type="caution">
    <text evidence="7">The sequence shown here is derived from an EMBL/GenBank/DDBJ whole genome shotgun (WGS) entry which is preliminary data.</text>
</comment>
<dbReference type="PANTHER" id="PTHR43649:SF31">
    <property type="entry name" value="SN-GLYCEROL-3-PHOSPHATE-BINDING PERIPLASMIC PROTEIN UGPB"/>
    <property type="match status" value="1"/>
</dbReference>
<dbReference type="SUPFAM" id="SSF53850">
    <property type="entry name" value="Periplasmic binding protein-like II"/>
    <property type="match status" value="1"/>
</dbReference>
<reference evidence="7 8" key="1">
    <citation type="submission" date="2019-12" db="EMBL/GenBank/DDBJ databases">
        <title>Sporaefaciens musculi gen. nov., sp. nov., a novel bacterium isolated from the caecum of an obese mouse.</title>
        <authorList>
            <person name="Rasmussen T.S."/>
            <person name="Streidl T."/>
            <person name="Hitch T.C.A."/>
            <person name="Wortmann E."/>
            <person name="Deptula P."/>
            <person name="Hansen M."/>
            <person name="Nielsen D.S."/>
            <person name="Clavel T."/>
            <person name="Vogensen F.K."/>
        </authorList>
    </citation>
    <scope>NUCLEOTIDE SEQUENCE [LARGE SCALE GENOMIC DNA]</scope>
    <source>
        <strain evidence="7 8">WCA-9-b2</strain>
    </source>
</reference>
<organism evidence="7 8">
    <name type="scientific">Sporofaciens musculi</name>
    <dbReference type="NCBI Taxonomy" id="2681861"/>
    <lineage>
        <taxon>Bacteria</taxon>
        <taxon>Bacillati</taxon>
        <taxon>Bacillota</taxon>
        <taxon>Clostridia</taxon>
        <taxon>Lachnospirales</taxon>
        <taxon>Lachnospiraceae</taxon>
        <taxon>Sporofaciens</taxon>
    </lineage>
</organism>
<dbReference type="Gene3D" id="3.40.190.10">
    <property type="entry name" value="Periplasmic binding protein-like II"/>
    <property type="match status" value="2"/>
</dbReference>
<feature type="chain" id="PRO_5038800654" evidence="6">
    <location>
        <begin position="20"/>
        <end position="439"/>
    </location>
</feature>
<comment type="similarity">
    <text evidence="2">Belongs to the bacterial solute-binding protein 1 family.</text>
</comment>
<accession>A0A7X3SIB3</accession>
<comment type="subcellular location">
    <subcellularLocation>
        <location evidence="1">Cell envelope</location>
    </subcellularLocation>
</comment>
<dbReference type="GO" id="GO:0030313">
    <property type="term" value="C:cell envelope"/>
    <property type="evidence" value="ECO:0007669"/>
    <property type="project" value="UniProtKB-SubCell"/>
</dbReference>
<evidence type="ECO:0000313" key="8">
    <source>
        <dbReference type="Proteomes" id="UP000460412"/>
    </source>
</evidence>
<dbReference type="PROSITE" id="PS51257">
    <property type="entry name" value="PROKAR_LIPOPROTEIN"/>
    <property type="match status" value="1"/>
</dbReference>
<sequence>MKRKVIAAFLAATMVLGLAACGSSGGDSKDGGSSGGSSSKSDGKTIRLVNGKIEIDGTLKKLAEMYKEETGVTVEIESMGGGVDIQGTIKGYYQAGNMPDIFVNGLAPEFANWSGMLVDMSDEKWASDTDNAYTVEGEGVVGYPYTVEGIGLAYNKDILEKANIDPTTLTNTEKLEAAFKEMDSKKDELGITAVVGYCAEPTNLYWSTGQHLFANYLDAGLDRDDTTYIDLLNDGGKFDEERLTDFAEYVGVLNEYSDPALLVSGTYDQQILNFASGKYAFVTQGSWIGATMTSDDKDAYDAAGNFEVGMIPYAFQDGIDTILTNSPSWWSIYSEGNVDASKAFLQWMSEDTAQKILVEEAGFISPFKSCTYVAADPFAQAMVDYIAEEKTSSWHWLDLKEGYAMNYTGQVFADYAAGSLDTEGFVKTIQQVTEACYAN</sequence>
<dbReference type="PANTHER" id="PTHR43649">
    <property type="entry name" value="ARABINOSE-BINDING PROTEIN-RELATED"/>
    <property type="match status" value="1"/>
</dbReference>